<name>A0A0B7JHS1_BIOOC</name>
<dbReference type="InterPro" id="IPR001453">
    <property type="entry name" value="MoaB/Mog_dom"/>
</dbReference>
<feature type="non-terminal residue" evidence="2">
    <location>
        <position position="1"/>
    </location>
</feature>
<dbReference type="Gene3D" id="3.40.980.10">
    <property type="entry name" value="MoaB/Mog-like domain"/>
    <property type="match status" value="1"/>
</dbReference>
<evidence type="ECO:0000259" key="1">
    <source>
        <dbReference type="SMART" id="SM00852"/>
    </source>
</evidence>
<protein>
    <recommendedName>
        <fullName evidence="1">MoaB/Mog domain-containing protein</fullName>
    </recommendedName>
</protein>
<proteinExistence type="predicted"/>
<dbReference type="AlphaFoldDB" id="A0A0B7JHS1"/>
<sequence>YKSGIALSATFRLDSALSPRGSTLHSPKALACISHAYRAHMFRRLSQVAHHLSPAAPSLYRPSALKMVASAGERQARTIHTAACLIIGDEVLGGKTVDTNSAYFAKWCFKLGINLKRVEVIEDDESEIIEAARRMSERYDFVVTSGGIGPTHDDITYQSIAKAFGLPLKLHAEAFDKMKRMSKPHPSQPKFDWDVDSPALKAKLRMVELPTDDTRDLKEQVIFSDEDAWVPVAVVNGNIHILPGVPRIFEKLLDGLSPIVIPRLANPEGKGTTRIIISTPMSESAVAPYLTQLAERVEPRGIKVGSYPRWGKTRNTVTLVGKDEALLESLVAEVEAGVKGRRVKTEGEDDSEVEELN</sequence>
<reference evidence="2" key="1">
    <citation type="submission" date="2015-01" db="EMBL/GenBank/DDBJ databases">
        <authorList>
            <person name="Durling Mikael"/>
        </authorList>
    </citation>
    <scope>NUCLEOTIDE SEQUENCE</scope>
</reference>
<dbReference type="InterPro" id="IPR056596">
    <property type="entry name" value="FLAD1_M"/>
</dbReference>
<dbReference type="GO" id="GO:0047884">
    <property type="term" value="F:FAD diphosphatase activity"/>
    <property type="evidence" value="ECO:0007669"/>
    <property type="project" value="TreeGrafter"/>
</dbReference>
<dbReference type="InterPro" id="IPR036425">
    <property type="entry name" value="MoaB/Mog-like_dom_sf"/>
</dbReference>
<dbReference type="PANTHER" id="PTHR47675">
    <property type="entry name" value="MOLYBDOPTERIN BINDING DOMAIN PROTEIN (AFU_ORTHOLOGUE AFUA_5G11210)"/>
    <property type="match status" value="1"/>
</dbReference>
<dbReference type="Pfam" id="PF24102">
    <property type="entry name" value="FLAD1_M"/>
    <property type="match status" value="1"/>
</dbReference>
<dbReference type="SUPFAM" id="SSF53218">
    <property type="entry name" value="Molybdenum cofactor biosynthesis proteins"/>
    <property type="match status" value="1"/>
</dbReference>
<dbReference type="Pfam" id="PF00994">
    <property type="entry name" value="MoCF_biosynth"/>
    <property type="match status" value="1"/>
</dbReference>
<evidence type="ECO:0000313" key="2">
    <source>
        <dbReference type="EMBL" id="CEO44298.1"/>
    </source>
</evidence>
<gene>
    <name evidence="2" type="ORF">BN869_000000353_1</name>
</gene>
<dbReference type="EMBL" id="CDPU01000001">
    <property type="protein sequence ID" value="CEO44298.1"/>
    <property type="molecule type" value="Genomic_DNA"/>
</dbReference>
<dbReference type="CDD" id="cd00885">
    <property type="entry name" value="cinA"/>
    <property type="match status" value="1"/>
</dbReference>
<organism evidence="2">
    <name type="scientific">Bionectria ochroleuca</name>
    <name type="common">Gliocladium roseum</name>
    <dbReference type="NCBI Taxonomy" id="29856"/>
    <lineage>
        <taxon>Eukaryota</taxon>
        <taxon>Fungi</taxon>
        <taxon>Dikarya</taxon>
        <taxon>Ascomycota</taxon>
        <taxon>Pezizomycotina</taxon>
        <taxon>Sordariomycetes</taxon>
        <taxon>Hypocreomycetidae</taxon>
        <taxon>Hypocreales</taxon>
        <taxon>Bionectriaceae</taxon>
        <taxon>Clonostachys</taxon>
    </lineage>
</organism>
<dbReference type="GO" id="GO:0042726">
    <property type="term" value="P:flavin-containing compound metabolic process"/>
    <property type="evidence" value="ECO:0007669"/>
    <property type="project" value="TreeGrafter"/>
</dbReference>
<dbReference type="PANTHER" id="PTHR47675:SF1">
    <property type="entry name" value="MOLYBDOPTERIN BINDING DOMAIN PROTEIN (AFU_ORTHOLOGUE AFUA_5G11210)"/>
    <property type="match status" value="1"/>
</dbReference>
<feature type="domain" description="MoaB/Mog" evidence="1">
    <location>
        <begin position="83"/>
        <end position="263"/>
    </location>
</feature>
<accession>A0A0B7JHS1</accession>
<dbReference type="SMART" id="SM00852">
    <property type="entry name" value="MoCF_biosynth"/>
    <property type="match status" value="1"/>
</dbReference>